<name>A0A6J5SUC4_9CAUD</name>
<dbReference type="EMBL" id="LR797474">
    <property type="protein sequence ID" value="CAB4219152.1"/>
    <property type="molecule type" value="Genomic_DNA"/>
</dbReference>
<accession>A0A6J5SUC4</accession>
<sequence length="196" mass="22068">MIKTFETFTNEALSPAILTSSINECKDNQLKSISEFKSTYKTELDKANKIVNVYQVIDKFSNWLVGKTPEMVKASLANSPGTADKLVIDAYTFIYMEIQNQLKSIGTLKKSALKLLAPSAADFDSQKTDSDLENQIIQLVESLFDVGFMIGYKFDSKSIEANNASNWSVSFTKSLNSRKSLIFKNIKLLIRNFLYN</sequence>
<gene>
    <name evidence="1" type="ORF">UFOVP1604_235</name>
</gene>
<reference evidence="1" key="1">
    <citation type="submission" date="2020-05" db="EMBL/GenBank/DDBJ databases">
        <authorList>
            <person name="Chiriac C."/>
            <person name="Salcher M."/>
            <person name="Ghai R."/>
            <person name="Kavagutti S V."/>
        </authorList>
    </citation>
    <scope>NUCLEOTIDE SEQUENCE</scope>
</reference>
<protein>
    <submittedName>
        <fullName evidence="1">Uncharacterized protein</fullName>
    </submittedName>
</protein>
<evidence type="ECO:0000313" key="1">
    <source>
        <dbReference type="EMBL" id="CAB4219152.1"/>
    </source>
</evidence>
<proteinExistence type="predicted"/>
<organism evidence="1">
    <name type="scientific">uncultured Caudovirales phage</name>
    <dbReference type="NCBI Taxonomy" id="2100421"/>
    <lineage>
        <taxon>Viruses</taxon>
        <taxon>Duplodnaviria</taxon>
        <taxon>Heunggongvirae</taxon>
        <taxon>Uroviricota</taxon>
        <taxon>Caudoviricetes</taxon>
        <taxon>Peduoviridae</taxon>
        <taxon>Maltschvirus</taxon>
        <taxon>Maltschvirus maltsch</taxon>
    </lineage>
</organism>